<protein>
    <submittedName>
        <fullName evidence="2">GH18 domain-containing protein</fullName>
    </submittedName>
</protein>
<sequence length="194" mass="21708">MDLLNPGDLKWGAGNKFYNQIIELKFQQPELKTILSIGGTCDFKDMVIDDDKRQKFVKSAADFVNLFNFDGVDIDISQPIKNRQDLTNLINELKEVLPEKLVTISVPTTLKRFDSVYDVPAIAAVVDFVNILTIPKSTSFIGGDLKSSNTFDEMYNWVSNGMSKDKLVVGMGINENISRNSVGFDFTLDAKVLQ</sequence>
<dbReference type="WBParaSite" id="ES5_v2.g889.t1">
    <property type="protein sequence ID" value="ES5_v2.g889.t1"/>
    <property type="gene ID" value="ES5_v2.g889"/>
</dbReference>
<dbReference type="Proteomes" id="UP000887579">
    <property type="component" value="Unplaced"/>
</dbReference>
<reference evidence="2" key="1">
    <citation type="submission" date="2022-11" db="UniProtKB">
        <authorList>
            <consortium name="WormBaseParasite"/>
        </authorList>
    </citation>
    <scope>IDENTIFICATION</scope>
</reference>
<evidence type="ECO:0000313" key="1">
    <source>
        <dbReference type="Proteomes" id="UP000887579"/>
    </source>
</evidence>
<accession>A0AC34GVS7</accession>
<evidence type="ECO:0000313" key="2">
    <source>
        <dbReference type="WBParaSite" id="ES5_v2.g889.t1"/>
    </source>
</evidence>
<proteinExistence type="predicted"/>
<name>A0AC34GVS7_9BILA</name>
<organism evidence="1 2">
    <name type="scientific">Panagrolaimus sp. ES5</name>
    <dbReference type="NCBI Taxonomy" id="591445"/>
    <lineage>
        <taxon>Eukaryota</taxon>
        <taxon>Metazoa</taxon>
        <taxon>Ecdysozoa</taxon>
        <taxon>Nematoda</taxon>
        <taxon>Chromadorea</taxon>
        <taxon>Rhabditida</taxon>
        <taxon>Tylenchina</taxon>
        <taxon>Panagrolaimomorpha</taxon>
        <taxon>Panagrolaimoidea</taxon>
        <taxon>Panagrolaimidae</taxon>
        <taxon>Panagrolaimus</taxon>
    </lineage>
</organism>